<protein>
    <recommendedName>
        <fullName evidence="4">Myb-like domain-containing protein</fullName>
    </recommendedName>
</protein>
<comment type="caution">
    <text evidence="2">The sequence shown here is derived from an EMBL/GenBank/DDBJ whole genome shotgun (WGS) entry which is preliminary data.</text>
</comment>
<evidence type="ECO:0008006" key="4">
    <source>
        <dbReference type="Google" id="ProtNLM"/>
    </source>
</evidence>
<dbReference type="Proteomes" id="UP000053831">
    <property type="component" value="Unassembled WGS sequence"/>
</dbReference>
<gene>
    <name evidence="2" type="ORF">ESCO_001973</name>
</gene>
<organism evidence="2 3">
    <name type="scientific">Escovopsis weberi</name>
    <dbReference type="NCBI Taxonomy" id="150374"/>
    <lineage>
        <taxon>Eukaryota</taxon>
        <taxon>Fungi</taxon>
        <taxon>Dikarya</taxon>
        <taxon>Ascomycota</taxon>
        <taxon>Pezizomycotina</taxon>
        <taxon>Sordariomycetes</taxon>
        <taxon>Hypocreomycetidae</taxon>
        <taxon>Hypocreales</taxon>
        <taxon>Hypocreaceae</taxon>
        <taxon>Escovopsis</taxon>
    </lineage>
</organism>
<dbReference type="OrthoDB" id="4898773at2759"/>
<evidence type="ECO:0000256" key="1">
    <source>
        <dbReference type="SAM" id="MobiDB-lite"/>
    </source>
</evidence>
<proteinExistence type="predicted"/>
<dbReference type="AlphaFoldDB" id="A0A0M8N0F9"/>
<dbReference type="EMBL" id="LGSR01000006">
    <property type="protein sequence ID" value="KOS22568.1"/>
    <property type="molecule type" value="Genomic_DNA"/>
</dbReference>
<accession>A0A0M8N0F9</accession>
<feature type="region of interest" description="Disordered" evidence="1">
    <location>
        <begin position="136"/>
        <end position="163"/>
    </location>
</feature>
<feature type="compositionally biased region" description="Basic and acidic residues" evidence="1">
    <location>
        <begin position="153"/>
        <end position="163"/>
    </location>
</feature>
<evidence type="ECO:0000313" key="2">
    <source>
        <dbReference type="EMBL" id="KOS22568.1"/>
    </source>
</evidence>
<reference evidence="2 3" key="1">
    <citation type="submission" date="2015-07" db="EMBL/GenBank/DDBJ databases">
        <title>The genome of the fungus Escovopsis weberi, a specialized disease agent of ant agriculture.</title>
        <authorList>
            <person name="de Man T.J."/>
            <person name="Stajich J.E."/>
            <person name="Kubicek C.P."/>
            <person name="Chenthamara K."/>
            <person name="Atanasova L."/>
            <person name="Druzhinina I.S."/>
            <person name="Birnbaum S."/>
            <person name="Barribeau S.M."/>
            <person name="Teiling C."/>
            <person name="Suen G."/>
            <person name="Currie C."/>
            <person name="Gerardo N.M."/>
        </authorList>
    </citation>
    <scope>NUCLEOTIDE SEQUENCE [LARGE SCALE GENOMIC DNA]</scope>
</reference>
<keyword evidence="3" id="KW-1185">Reference proteome</keyword>
<sequence>MDLKPWIARALLAGRKPLPDAAPKRAPIPKSIASFQINFAPPAHVSPKRPKKLQRRPWTTAELKHLFRLKDRDSSWEAIQSYFPERSIDAIKQTFWKHRSYFRSVKSARKKRLRTIQGFGVPFRLDTIAEETDAQNTVKINSPTAPDPAIPDADTKEKDDICA</sequence>
<evidence type="ECO:0000313" key="3">
    <source>
        <dbReference type="Proteomes" id="UP000053831"/>
    </source>
</evidence>
<name>A0A0M8N0F9_ESCWE</name>